<keyword evidence="2" id="KW-1185">Reference proteome</keyword>
<dbReference type="Proteomes" id="UP000821845">
    <property type="component" value="Chromosome 1"/>
</dbReference>
<protein>
    <submittedName>
        <fullName evidence="1">Uncharacterized protein</fullName>
    </submittedName>
</protein>
<proteinExistence type="predicted"/>
<evidence type="ECO:0000313" key="1">
    <source>
        <dbReference type="EMBL" id="KAH6946701.1"/>
    </source>
</evidence>
<dbReference type="EMBL" id="CM023481">
    <property type="protein sequence ID" value="KAH6946701.1"/>
    <property type="molecule type" value="Genomic_DNA"/>
</dbReference>
<evidence type="ECO:0000313" key="2">
    <source>
        <dbReference type="Proteomes" id="UP000821845"/>
    </source>
</evidence>
<name>A0ACB7TKS8_HYAAI</name>
<comment type="caution">
    <text evidence="1">The sequence shown here is derived from an EMBL/GenBank/DDBJ whole genome shotgun (WGS) entry which is preliminary data.</text>
</comment>
<gene>
    <name evidence="1" type="ORF">HPB50_014615</name>
</gene>
<sequence length="232" mass="25328">MEEGGTDLDECPRWPRGALPSGWVPAACVVCFAQPICSAGEARLAEWDRRIKRADRRLTPTAVVCEKHFDESFIERAFAITVNGVVNKIPHDKPRLKPDAAGHASIEGTPAGHREKEPLKAFALQIPPTSCIAALLGFTKNKSACGCFTEKKILRFKHQNGQRLPCRCCGNTAGYEERAAPRHPPALQRSKRQPPAFIQSVHGVLCEKEIPSVPVKTKTGVIEAAAHVTTLP</sequence>
<reference evidence="1" key="1">
    <citation type="submission" date="2020-05" db="EMBL/GenBank/DDBJ databases">
        <title>Large-scale comparative analyses of tick genomes elucidate their genetic diversity and vector capacities.</title>
        <authorList>
            <person name="Jia N."/>
            <person name="Wang J."/>
            <person name="Shi W."/>
            <person name="Du L."/>
            <person name="Sun Y."/>
            <person name="Zhan W."/>
            <person name="Jiang J."/>
            <person name="Wang Q."/>
            <person name="Zhang B."/>
            <person name="Ji P."/>
            <person name="Sakyi L.B."/>
            <person name="Cui X."/>
            <person name="Yuan T."/>
            <person name="Jiang B."/>
            <person name="Yang W."/>
            <person name="Lam T.T.-Y."/>
            <person name="Chang Q."/>
            <person name="Ding S."/>
            <person name="Wang X."/>
            <person name="Zhu J."/>
            <person name="Ruan X."/>
            <person name="Zhao L."/>
            <person name="Wei J."/>
            <person name="Que T."/>
            <person name="Du C."/>
            <person name="Cheng J."/>
            <person name="Dai P."/>
            <person name="Han X."/>
            <person name="Huang E."/>
            <person name="Gao Y."/>
            <person name="Liu J."/>
            <person name="Shao H."/>
            <person name="Ye R."/>
            <person name="Li L."/>
            <person name="Wei W."/>
            <person name="Wang X."/>
            <person name="Wang C."/>
            <person name="Yang T."/>
            <person name="Huo Q."/>
            <person name="Li W."/>
            <person name="Guo W."/>
            <person name="Chen H."/>
            <person name="Zhou L."/>
            <person name="Ni X."/>
            <person name="Tian J."/>
            <person name="Zhou Y."/>
            <person name="Sheng Y."/>
            <person name="Liu T."/>
            <person name="Pan Y."/>
            <person name="Xia L."/>
            <person name="Li J."/>
            <person name="Zhao F."/>
            <person name="Cao W."/>
        </authorList>
    </citation>
    <scope>NUCLEOTIDE SEQUENCE</scope>
    <source>
        <strain evidence="1">Hyas-2018</strain>
    </source>
</reference>
<organism evidence="1 2">
    <name type="scientific">Hyalomma asiaticum</name>
    <name type="common">Tick</name>
    <dbReference type="NCBI Taxonomy" id="266040"/>
    <lineage>
        <taxon>Eukaryota</taxon>
        <taxon>Metazoa</taxon>
        <taxon>Ecdysozoa</taxon>
        <taxon>Arthropoda</taxon>
        <taxon>Chelicerata</taxon>
        <taxon>Arachnida</taxon>
        <taxon>Acari</taxon>
        <taxon>Parasitiformes</taxon>
        <taxon>Ixodida</taxon>
        <taxon>Ixodoidea</taxon>
        <taxon>Ixodidae</taxon>
        <taxon>Hyalomminae</taxon>
        <taxon>Hyalomma</taxon>
    </lineage>
</organism>
<accession>A0ACB7TKS8</accession>